<dbReference type="OrthoDB" id="7401140at2759"/>
<evidence type="ECO:0008006" key="4">
    <source>
        <dbReference type="Google" id="ProtNLM"/>
    </source>
</evidence>
<dbReference type="AlphaFoldDB" id="A0A9N9R4W0"/>
<evidence type="ECO:0000313" key="3">
    <source>
        <dbReference type="Proteomes" id="UP001153714"/>
    </source>
</evidence>
<proteinExistence type="predicted"/>
<keyword evidence="1" id="KW-0732">Signal</keyword>
<protein>
    <recommendedName>
        <fullName evidence="4">TIL domain-containing protein</fullName>
    </recommendedName>
</protein>
<evidence type="ECO:0000256" key="1">
    <source>
        <dbReference type="SAM" id="SignalP"/>
    </source>
</evidence>
<keyword evidence="3" id="KW-1185">Reference proteome</keyword>
<organism evidence="2 3">
    <name type="scientific">Diatraea saccharalis</name>
    <name type="common">sugarcane borer</name>
    <dbReference type="NCBI Taxonomy" id="40085"/>
    <lineage>
        <taxon>Eukaryota</taxon>
        <taxon>Metazoa</taxon>
        <taxon>Ecdysozoa</taxon>
        <taxon>Arthropoda</taxon>
        <taxon>Hexapoda</taxon>
        <taxon>Insecta</taxon>
        <taxon>Pterygota</taxon>
        <taxon>Neoptera</taxon>
        <taxon>Endopterygota</taxon>
        <taxon>Lepidoptera</taxon>
        <taxon>Glossata</taxon>
        <taxon>Ditrysia</taxon>
        <taxon>Pyraloidea</taxon>
        <taxon>Crambidae</taxon>
        <taxon>Crambinae</taxon>
        <taxon>Diatraea</taxon>
    </lineage>
</organism>
<feature type="signal peptide" evidence="1">
    <location>
        <begin position="1"/>
        <end position="18"/>
    </location>
</feature>
<evidence type="ECO:0000313" key="2">
    <source>
        <dbReference type="EMBL" id="CAG9789482.1"/>
    </source>
</evidence>
<sequence length="88" mass="9391">MCARVIIMLAALVVFVSAQGIPTRKCPAGEHSVLYCPQQAEPSCDNPTVHDLDVPGACDIPQCFCNTPTIRDTATGKCVEPSKCPKKC</sequence>
<gene>
    <name evidence="2" type="ORF">DIATSA_LOCUS7212</name>
</gene>
<dbReference type="Gene3D" id="2.10.25.10">
    <property type="entry name" value="Laminin"/>
    <property type="match status" value="1"/>
</dbReference>
<dbReference type="EMBL" id="OU893333">
    <property type="protein sequence ID" value="CAG9789482.1"/>
    <property type="molecule type" value="Genomic_DNA"/>
</dbReference>
<reference evidence="2" key="1">
    <citation type="submission" date="2021-12" db="EMBL/GenBank/DDBJ databases">
        <authorList>
            <person name="King R."/>
        </authorList>
    </citation>
    <scope>NUCLEOTIDE SEQUENCE</scope>
</reference>
<accession>A0A9N9R4W0</accession>
<dbReference type="SUPFAM" id="SSF57567">
    <property type="entry name" value="Serine protease inhibitors"/>
    <property type="match status" value="1"/>
</dbReference>
<dbReference type="InterPro" id="IPR036084">
    <property type="entry name" value="Ser_inhib-like_sf"/>
</dbReference>
<name>A0A9N9R4W0_9NEOP</name>
<dbReference type="Proteomes" id="UP001153714">
    <property type="component" value="Chromosome 2"/>
</dbReference>
<reference evidence="2" key="2">
    <citation type="submission" date="2022-10" db="EMBL/GenBank/DDBJ databases">
        <authorList>
            <consortium name="ENA_rothamsted_submissions"/>
            <consortium name="culmorum"/>
            <person name="King R."/>
        </authorList>
    </citation>
    <scope>NUCLEOTIDE SEQUENCE</scope>
</reference>
<feature type="chain" id="PRO_5040236083" description="TIL domain-containing protein" evidence="1">
    <location>
        <begin position="19"/>
        <end position="88"/>
    </location>
</feature>